<reference evidence="2 3" key="1">
    <citation type="submission" date="2018-08" db="EMBL/GenBank/DDBJ databases">
        <authorList>
            <person name="Laetsch R D."/>
            <person name="Stevens L."/>
            <person name="Kumar S."/>
            <person name="Blaxter L. M."/>
        </authorList>
    </citation>
    <scope>NUCLEOTIDE SEQUENCE [LARGE SCALE GENOMIC DNA]</scope>
</reference>
<name>A0A3P6TK70_LITSI</name>
<feature type="region of interest" description="Disordered" evidence="1">
    <location>
        <begin position="49"/>
        <end position="75"/>
    </location>
</feature>
<dbReference type="Proteomes" id="UP000277928">
    <property type="component" value="Unassembled WGS sequence"/>
</dbReference>
<feature type="compositionally biased region" description="Basic residues" evidence="1">
    <location>
        <begin position="64"/>
        <end position="75"/>
    </location>
</feature>
<feature type="compositionally biased region" description="Basic and acidic residues" evidence="1">
    <location>
        <begin position="25"/>
        <end position="34"/>
    </location>
</feature>
<dbReference type="OMA" id="RHVTFAT"/>
<feature type="region of interest" description="Disordered" evidence="1">
    <location>
        <begin position="1"/>
        <end position="34"/>
    </location>
</feature>
<proteinExistence type="predicted"/>
<dbReference type="OrthoDB" id="5823874at2759"/>
<protein>
    <submittedName>
        <fullName evidence="2">Uncharacterized protein</fullName>
    </submittedName>
</protein>
<evidence type="ECO:0000313" key="3">
    <source>
        <dbReference type="Proteomes" id="UP000277928"/>
    </source>
</evidence>
<keyword evidence="3" id="KW-1185">Reference proteome</keyword>
<organism evidence="2 3">
    <name type="scientific">Litomosoides sigmodontis</name>
    <name type="common">Filarial nematode worm</name>
    <dbReference type="NCBI Taxonomy" id="42156"/>
    <lineage>
        <taxon>Eukaryota</taxon>
        <taxon>Metazoa</taxon>
        <taxon>Ecdysozoa</taxon>
        <taxon>Nematoda</taxon>
        <taxon>Chromadorea</taxon>
        <taxon>Rhabditida</taxon>
        <taxon>Spirurina</taxon>
        <taxon>Spiruromorpha</taxon>
        <taxon>Filarioidea</taxon>
        <taxon>Onchocercidae</taxon>
        <taxon>Litomosoides</taxon>
    </lineage>
</organism>
<accession>A0A3P6TK70</accession>
<sequence>MSNKLHGATVLRPSLKKQPSQTQNRLRESSDTRRHVTFVTPQLPLSKCTLSKQQQIPDQDVSKSRKQKSVSDTHRKRIPPVQIVELCAKKNKHNEQIVRLCEAEEALVGSEFVIRRMEKKAKEQEAVATALLKNATSLIEMDVLRSFEKQRVTDLLDSAEQKQMKDTEKLNEELAEFDQRIADIGKALVAVEKCNEMLDMQLTRDEERELSVPEEMMLLSNDINLYLGVLDSLKQFNL</sequence>
<dbReference type="EMBL" id="UYRX01000549">
    <property type="protein sequence ID" value="VDK83719.1"/>
    <property type="molecule type" value="Genomic_DNA"/>
</dbReference>
<dbReference type="AlphaFoldDB" id="A0A3P6TK70"/>
<evidence type="ECO:0000313" key="2">
    <source>
        <dbReference type="EMBL" id="VDK83719.1"/>
    </source>
</evidence>
<evidence type="ECO:0000256" key="1">
    <source>
        <dbReference type="SAM" id="MobiDB-lite"/>
    </source>
</evidence>
<gene>
    <name evidence="2" type="ORF">NLS_LOCUS6327</name>
</gene>